<dbReference type="PRINTS" id="PR00385">
    <property type="entry name" value="P450"/>
</dbReference>
<dbReference type="EMBL" id="NBNE01004317">
    <property type="protein sequence ID" value="OWZ05664.1"/>
    <property type="molecule type" value="Genomic_DNA"/>
</dbReference>
<organism evidence="8 9">
    <name type="scientific">Phytophthora megakarya</name>
    <dbReference type="NCBI Taxonomy" id="4795"/>
    <lineage>
        <taxon>Eukaryota</taxon>
        <taxon>Sar</taxon>
        <taxon>Stramenopiles</taxon>
        <taxon>Oomycota</taxon>
        <taxon>Peronosporomycetes</taxon>
        <taxon>Peronosporales</taxon>
        <taxon>Peronosporaceae</taxon>
        <taxon>Phytophthora</taxon>
    </lineage>
</organism>
<name>A0A225VKQ8_9STRA</name>
<evidence type="ECO:0000256" key="3">
    <source>
        <dbReference type="ARBA" id="ARBA00023002"/>
    </source>
</evidence>
<proteinExistence type="inferred from homology"/>
<dbReference type="STRING" id="4795.A0A225VKQ8"/>
<dbReference type="InterPro" id="IPR036396">
    <property type="entry name" value="Cyt_P450_sf"/>
</dbReference>
<dbReference type="GO" id="GO:0016705">
    <property type="term" value="F:oxidoreductase activity, acting on paired donors, with incorporation or reduction of molecular oxygen"/>
    <property type="evidence" value="ECO:0007669"/>
    <property type="project" value="InterPro"/>
</dbReference>
<dbReference type="PANTHER" id="PTHR24296">
    <property type="entry name" value="CYTOCHROME P450"/>
    <property type="match status" value="1"/>
</dbReference>
<dbReference type="Proteomes" id="UP000198211">
    <property type="component" value="Unassembled WGS sequence"/>
</dbReference>
<evidence type="ECO:0000256" key="5">
    <source>
        <dbReference type="PIRSR" id="PIRSR602401-1"/>
    </source>
</evidence>
<feature type="transmembrane region" description="Helical" evidence="7">
    <location>
        <begin position="12"/>
        <end position="33"/>
    </location>
</feature>
<keyword evidence="4 5" id="KW-0408">Iron</keyword>
<protein>
    <submittedName>
        <fullName evidence="8">Cytochrome P450</fullName>
    </submittedName>
</protein>
<dbReference type="OrthoDB" id="1470350at2759"/>
<evidence type="ECO:0000256" key="4">
    <source>
        <dbReference type="ARBA" id="ARBA00023004"/>
    </source>
</evidence>
<evidence type="ECO:0000313" key="9">
    <source>
        <dbReference type="Proteomes" id="UP000198211"/>
    </source>
</evidence>
<feature type="coiled-coil region" evidence="6">
    <location>
        <begin position="361"/>
        <end position="388"/>
    </location>
</feature>
<dbReference type="InterPro" id="IPR002401">
    <property type="entry name" value="Cyt_P450_E_grp-I"/>
</dbReference>
<keyword evidence="7" id="KW-1133">Transmembrane helix</keyword>
<evidence type="ECO:0000256" key="7">
    <source>
        <dbReference type="SAM" id="Phobius"/>
    </source>
</evidence>
<evidence type="ECO:0000256" key="1">
    <source>
        <dbReference type="ARBA" id="ARBA00010617"/>
    </source>
</evidence>
<evidence type="ECO:0000313" key="8">
    <source>
        <dbReference type="EMBL" id="OWZ05664.1"/>
    </source>
</evidence>
<keyword evidence="7" id="KW-0812">Transmembrane</keyword>
<accession>A0A225VKQ8</accession>
<dbReference type="GO" id="GO:0005506">
    <property type="term" value="F:iron ion binding"/>
    <property type="evidence" value="ECO:0007669"/>
    <property type="project" value="InterPro"/>
</dbReference>
<comment type="cofactor">
    <cofactor evidence="5">
        <name>heme</name>
        <dbReference type="ChEBI" id="CHEBI:30413"/>
    </cofactor>
</comment>
<dbReference type="AlphaFoldDB" id="A0A225VKQ8"/>
<keyword evidence="9" id="KW-1185">Reference proteome</keyword>
<dbReference type="Gene3D" id="1.10.630.10">
    <property type="entry name" value="Cytochrome P450"/>
    <property type="match status" value="1"/>
</dbReference>
<keyword evidence="5" id="KW-0349">Heme</keyword>
<feature type="binding site" description="axial binding residue" evidence="5">
    <location>
        <position position="482"/>
    </location>
    <ligand>
        <name>heme</name>
        <dbReference type="ChEBI" id="CHEBI:30413"/>
    </ligand>
    <ligandPart>
        <name>Fe</name>
        <dbReference type="ChEBI" id="CHEBI:18248"/>
    </ligandPart>
</feature>
<dbReference type="Pfam" id="PF00067">
    <property type="entry name" value="p450"/>
    <property type="match status" value="1"/>
</dbReference>
<comment type="caution">
    <text evidence="8">The sequence shown here is derived from an EMBL/GenBank/DDBJ whole genome shotgun (WGS) entry which is preliminary data.</text>
</comment>
<evidence type="ECO:0000256" key="6">
    <source>
        <dbReference type="SAM" id="Coils"/>
    </source>
</evidence>
<comment type="similarity">
    <text evidence="1">Belongs to the cytochrome P450 family.</text>
</comment>
<keyword evidence="3" id="KW-0560">Oxidoreductase</keyword>
<dbReference type="PRINTS" id="PR00463">
    <property type="entry name" value="EP450I"/>
</dbReference>
<dbReference type="GO" id="GO:0004497">
    <property type="term" value="F:monooxygenase activity"/>
    <property type="evidence" value="ECO:0007669"/>
    <property type="project" value="InterPro"/>
</dbReference>
<dbReference type="InterPro" id="IPR001128">
    <property type="entry name" value="Cyt_P450"/>
</dbReference>
<gene>
    <name evidence="8" type="ORF">PHMEG_00022205</name>
</gene>
<keyword evidence="6" id="KW-0175">Coiled coil</keyword>
<dbReference type="SUPFAM" id="SSF48264">
    <property type="entry name" value="Cytochrome P450"/>
    <property type="match status" value="1"/>
</dbReference>
<evidence type="ECO:0000256" key="2">
    <source>
        <dbReference type="ARBA" id="ARBA00022723"/>
    </source>
</evidence>
<reference evidence="9" key="1">
    <citation type="submission" date="2017-03" db="EMBL/GenBank/DDBJ databases">
        <title>Phytopthora megakarya and P. palmivora, two closely related causual agents of cacao black pod achieved similar genome size and gene model numbers by different mechanisms.</title>
        <authorList>
            <person name="Ali S."/>
            <person name="Shao J."/>
            <person name="Larry D.J."/>
            <person name="Kronmiller B."/>
            <person name="Shen D."/>
            <person name="Strem M.D."/>
            <person name="Melnick R.L."/>
            <person name="Guiltinan M.J."/>
            <person name="Tyler B.M."/>
            <person name="Meinhardt L.W."/>
            <person name="Bailey B.A."/>
        </authorList>
    </citation>
    <scope>NUCLEOTIDE SEQUENCE [LARGE SCALE GENOMIC DNA]</scope>
    <source>
        <strain evidence="9">zdho120</strain>
    </source>
</reference>
<sequence length="548" mass="60668">MMPSSVLNLRGLVSISPGPLLGSTLALVVFWAMRHGRARRLSWTSTPLPPRGYRQLPTASTTHVPVRVGMTAQQPVEHSSAFYDWVFAMTMRFHGKPWVLHRPGRPDVLVLSSPVAFEDVQRTFAGQFDKVDNEAEGLPRDVHGGVIALVCNRPTPLRPSVNMQRQLAVNVLGSPALRQQASALTQQHLSSLLKILEDTADTARLKGDSTLDLTKLMKSFATEIFTELGFGVKLGEASEFESAIDDIQKRVAGRSKRSALMWKFERILDVGNEATLSHSVNVVKATTLEAVKAKRNRRRGDSGCDSPIIGSRVDMLDLLLTQKSSSKSSKDPEFLAEFVLSLVVAARDSMTHTLSKCLECLVEHPEEQEKLVRELKKAKNEGKDLQSIARLEAVIKETLRLHPAKSFIRRRASQDTILSDGTYVAAGTEVAMDLYSMARRENVWGPSSAQFRPQRWIDTATGRLRPTSNYKFNSFLGGPRACVGADIAMTEIKTVIAAVLDTVQLEAVEHNNSEIKATTDGKMLPRDLHHSVRVQVRRRGPRPPGLYS</sequence>
<dbReference type="GO" id="GO:0020037">
    <property type="term" value="F:heme binding"/>
    <property type="evidence" value="ECO:0007669"/>
    <property type="project" value="InterPro"/>
</dbReference>
<keyword evidence="2 5" id="KW-0479">Metal-binding</keyword>
<keyword evidence="7" id="KW-0472">Membrane</keyword>